<dbReference type="AlphaFoldDB" id="A0A821UDW7"/>
<sequence>DLDFIRQYAMYSSNEFQEDQPVEQALPYDSTQLSLHQASTGSIEYLLLNRALHAVYEYVDDTIQY</sequence>
<evidence type="ECO:0000313" key="2">
    <source>
        <dbReference type="Proteomes" id="UP000663873"/>
    </source>
</evidence>
<dbReference type="Proteomes" id="UP000663873">
    <property type="component" value="Unassembled WGS sequence"/>
</dbReference>
<comment type="caution">
    <text evidence="1">The sequence shown here is derived from an EMBL/GenBank/DDBJ whole genome shotgun (WGS) entry which is preliminary data.</text>
</comment>
<evidence type="ECO:0000313" key="1">
    <source>
        <dbReference type="EMBL" id="CAF4888196.1"/>
    </source>
</evidence>
<accession>A0A821UDW7</accession>
<proteinExistence type="predicted"/>
<gene>
    <name evidence="1" type="ORF">UJA718_LOCUS44994</name>
</gene>
<feature type="non-terminal residue" evidence="1">
    <location>
        <position position="65"/>
    </location>
</feature>
<keyword evidence="2" id="KW-1185">Reference proteome</keyword>
<name>A0A821UDW7_9BILA</name>
<protein>
    <submittedName>
        <fullName evidence="1">Uncharacterized protein</fullName>
    </submittedName>
</protein>
<reference evidence="1" key="1">
    <citation type="submission" date="2021-02" db="EMBL/GenBank/DDBJ databases">
        <authorList>
            <person name="Nowell W R."/>
        </authorList>
    </citation>
    <scope>NUCLEOTIDE SEQUENCE</scope>
</reference>
<dbReference type="EMBL" id="CAJOBP010072644">
    <property type="protein sequence ID" value="CAF4888196.1"/>
    <property type="molecule type" value="Genomic_DNA"/>
</dbReference>
<feature type="non-terminal residue" evidence="1">
    <location>
        <position position="1"/>
    </location>
</feature>
<organism evidence="1 2">
    <name type="scientific">Rotaria socialis</name>
    <dbReference type="NCBI Taxonomy" id="392032"/>
    <lineage>
        <taxon>Eukaryota</taxon>
        <taxon>Metazoa</taxon>
        <taxon>Spiralia</taxon>
        <taxon>Gnathifera</taxon>
        <taxon>Rotifera</taxon>
        <taxon>Eurotatoria</taxon>
        <taxon>Bdelloidea</taxon>
        <taxon>Philodinida</taxon>
        <taxon>Philodinidae</taxon>
        <taxon>Rotaria</taxon>
    </lineage>
</organism>